<accession>A0A0E9RK09</accession>
<keyword evidence="1" id="KW-1133">Transmembrane helix</keyword>
<organism evidence="2">
    <name type="scientific">Anguilla anguilla</name>
    <name type="common">European freshwater eel</name>
    <name type="synonym">Muraena anguilla</name>
    <dbReference type="NCBI Taxonomy" id="7936"/>
    <lineage>
        <taxon>Eukaryota</taxon>
        <taxon>Metazoa</taxon>
        <taxon>Chordata</taxon>
        <taxon>Craniata</taxon>
        <taxon>Vertebrata</taxon>
        <taxon>Euteleostomi</taxon>
        <taxon>Actinopterygii</taxon>
        <taxon>Neopterygii</taxon>
        <taxon>Teleostei</taxon>
        <taxon>Anguilliformes</taxon>
        <taxon>Anguillidae</taxon>
        <taxon>Anguilla</taxon>
    </lineage>
</organism>
<proteinExistence type="predicted"/>
<sequence>MEYALSYVSYVFCLKLLPVTLNMFFFINRILTLFSK</sequence>
<reference evidence="2" key="1">
    <citation type="submission" date="2014-11" db="EMBL/GenBank/DDBJ databases">
        <authorList>
            <person name="Amaro Gonzalez C."/>
        </authorList>
    </citation>
    <scope>NUCLEOTIDE SEQUENCE</scope>
</reference>
<dbReference type="AlphaFoldDB" id="A0A0E9RK09"/>
<protein>
    <submittedName>
        <fullName evidence="2">Uncharacterized protein</fullName>
    </submittedName>
</protein>
<feature type="transmembrane region" description="Helical" evidence="1">
    <location>
        <begin position="6"/>
        <end position="27"/>
    </location>
</feature>
<evidence type="ECO:0000256" key="1">
    <source>
        <dbReference type="SAM" id="Phobius"/>
    </source>
</evidence>
<dbReference type="EMBL" id="GBXM01079420">
    <property type="protein sequence ID" value="JAH29157.1"/>
    <property type="molecule type" value="Transcribed_RNA"/>
</dbReference>
<name>A0A0E9RK09_ANGAN</name>
<keyword evidence="1" id="KW-0812">Transmembrane</keyword>
<evidence type="ECO:0000313" key="2">
    <source>
        <dbReference type="EMBL" id="JAH29157.1"/>
    </source>
</evidence>
<keyword evidence="1" id="KW-0472">Membrane</keyword>
<reference evidence="2" key="2">
    <citation type="journal article" date="2015" name="Fish Shellfish Immunol.">
        <title>Early steps in the European eel (Anguilla anguilla)-Vibrio vulnificus interaction in the gills: Role of the RtxA13 toxin.</title>
        <authorList>
            <person name="Callol A."/>
            <person name="Pajuelo D."/>
            <person name="Ebbesson L."/>
            <person name="Teles M."/>
            <person name="MacKenzie S."/>
            <person name="Amaro C."/>
        </authorList>
    </citation>
    <scope>NUCLEOTIDE SEQUENCE</scope>
</reference>